<sequence length="62" mass="7125">MNEQQAYLGDGVYASFDGYQIWLAVNHHENLQVAIEPRVMRQLLAYADRVWSAPKENSDAML</sequence>
<evidence type="ECO:0000313" key="2">
    <source>
        <dbReference type="EMBL" id="CAB5223852.1"/>
    </source>
</evidence>
<protein>
    <submittedName>
        <fullName evidence="1">Uncharacterized protein</fullName>
    </submittedName>
</protein>
<proteinExistence type="predicted"/>
<dbReference type="EMBL" id="LR796617">
    <property type="protein sequence ID" value="CAB4154773.1"/>
    <property type="molecule type" value="Genomic_DNA"/>
</dbReference>
<evidence type="ECO:0000313" key="1">
    <source>
        <dbReference type="EMBL" id="CAB4154773.1"/>
    </source>
</evidence>
<reference evidence="1" key="1">
    <citation type="submission" date="2020-04" db="EMBL/GenBank/DDBJ databases">
        <authorList>
            <person name="Chiriac C."/>
            <person name="Salcher M."/>
            <person name="Ghai R."/>
            <person name="Kavagutti S V."/>
        </authorList>
    </citation>
    <scope>NUCLEOTIDE SEQUENCE</scope>
</reference>
<organism evidence="1">
    <name type="scientific">uncultured Caudovirales phage</name>
    <dbReference type="NCBI Taxonomy" id="2100421"/>
    <lineage>
        <taxon>Viruses</taxon>
        <taxon>Duplodnaviria</taxon>
        <taxon>Heunggongvirae</taxon>
        <taxon>Uroviricota</taxon>
        <taxon>Caudoviricetes</taxon>
        <taxon>Peduoviridae</taxon>
        <taxon>Maltschvirus</taxon>
        <taxon>Maltschvirus maltsch</taxon>
    </lineage>
</organism>
<dbReference type="EMBL" id="LR798328">
    <property type="protein sequence ID" value="CAB5223852.1"/>
    <property type="molecule type" value="Genomic_DNA"/>
</dbReference>
<accession>A0A6J5N766</accession>
<name>A0A6J5N766_9CAUD</name>
<gene>
    <name evidence="1" type="ORF">UFOVP652_30</name>
    <name evidence="2" type="ORF">UFOVP734_9</name>
</gene>